<evidence type="ECO:0000313" key="3">
    <source>
        <dbReference type="Proteomes" id="UP000180246"/>
    </source>
</evidence>
<gene>
    <name evidence="2" type="ORF">LO55_540</name>
</gene>
<dbReference type="RefSeq" id="WP_143054439.1">
    <property type="nucleotide sequence ID" value="NZ_JRYB01000001.1"/>
</dbReference>
<dbReference type="PROSITE" id="PS51257">
    <property type="entry name" value="PROKAR_LIPOPROTEIN"/>
    <property type="match status" value="1"/>
</dbReference>
<name>A0A1S2N9Y5_9BURK</name>
<organism evidence="2 3">
    <name type="scientific">Massilia timonae</name>
    <dbReference type="NCBI Taxonomy" id="47229"/>
    <lineage>
        <taxon>Bacteria</taxon>
        <taxon>Pseudomonadati</taxon>
        <taxon>Pseudomonadota</taxon>
        <taxon>Betaproteobacteria</taxon>
        <taxon>Burkholderiales</taxon>
        <taxon>Oxalobacteraceae</taxon>
        <taxon>Telluria group</taxon>
        <taxon>Massilia</taxon>
    </lineage>
</organism>
<reference evidence="2 3" key="1">
    <citation type="submission" date="2014-10" db="EMBL/GenBank/DDBJ databases">
        <authorList>
            <person name="Seo M.-J."/>
            <person name="Seok Y.J."/>
            <person name="Cha I.-T."/>
        </authorList>
    </citation>
    <scope>NUCLEOTIDE SEQUENCE [LARGE SCALE GENOMIC DNA]</scope>
    <source>
        <strain evidence="2 3">NEU</strain>
    </source>
</reference>
<evidence type="ECO:0000256" key="1">
    <source>
        <dbReference type="SAM" id="SignalP"/>
    </source>
</evidence>
<accession>A0A1S2N9Y5</accession>
<dbReference type="AlphaFoldDB" id="A0A1S2N9Y5"/>
<dbReference type="EMBL" id="JRYB01000001">
    <property type="protein sequence ID" value="OIJ41897.1"/>
    <property type="molecule type" value="Genomic_DNA"/>
</dbReference>
<sequence length="119" mass="13259">MTIRFSMLPGLAAGLLCLASLMHAGVVAACERRYPEANGDDRTRHVALSARWPDAQILQNLRLQIDRAEVRQSESKDALKTEYGYFGRSVTITRSVKNGVEVLLLEKGRDKLVWKLGSC</sequence>
<proteinExistence type="predicted"/>
<feature type="chain" id="PRO_5012661545" description="Lipoprotein" evidence="1">
    <location>
        <begin position="25"/>
        <end position="119"/>
    </location>
</feature>
<protein>
    <recommendedName>
        <fullName evidence="4">Lipoprotein</fullName>
    </recommendedName>
</protein>
<evidence type="ECO:0000313" key="2">
    <source>
        <dbReference type="EMBL" id="OIJ41897.1"/>
    </source>
</evidence>
<feature type="signal peptide" evidence="1">
    <location>
        <begin position="1"/>
        <end position="24"/>
    </location>
</feature>
<evidence type="ECO:0008006" key="4">
    <source>
        <dbReference type="Google" id="ProtNLM"/>
    </source>
</evidence>
<keyword evidence="1" id="KW-0732">Signal</keyword>
<comment type="caution">
    <text evidence="2">The sequence shown here is derived from an EMBL/GenBank/DDBJ whole genome shotgun (WGS) entry which is preliminary data.</text>
</comment>
<dbReference type="Proteomes" id="UP000180246">
    <property type="component" value="Unassembled WGS sequence"/>
</dbReference>